<accession>A0A1Y6FB40</accession>
<evidence type="ECO:0000259" key="1">
    <source>
        <dbReference type="Pfam" id="PF06283"/>
    </source>
</evidence>
<dbReference type="AlphaFoldDB" id="A0A1Y6FB40"/>
<reference evidence="3" key="1">
    <citation type="submission" date="2017-04" db="EMBL/GenBank/DDBJ databases">
        <authorList>
            <person name="Varghese N."/>
            <person name="Submissions S."/>
        </authorList>
    </citation>
    <scope>NUCLEOTIDE SEQUENCE [LARGE SCALE GENOMIC DNA]</scope>
</reference>
<gene>
    <name evidence="2" type="ORF">SAMN06295905_2043</name>
</gene>
<dbReference type="RefSeq" id="WP_086470303.1">
    <property type="nucleotide sequence ID" value="NZ_FXWK01000001.1"/>
</dbReference>
<organism evidence="2 3">
    <name type="scientific">Devosia lucknowensis</name>
    <dbReference type="NCBI Taxonomy" id="1096929"/>
    <lineage>
        <taxon>Bacteria</taxon>
        <taxon>Pseudomonadati</taxon>
        <taxon>Pseudomonadota</taxon>
        <taxon>Alphaproteobacteria</taxon>
        <taxon>Hyphomicrobiales</taxon>
        <taxon>Devosiaceae</taxon>
        <taxon>Devosia</taxon>
    </lineage>
</organism>
<dbReference type="PANTHER" id="PTHR40469:SF2">
    <property type="entry name" value="GALACTOSE-BINDING DOMAIN-LIKE SUPERFAMILY PROTEIN"/>
    <property type="match status" value="1"/>
</dbReference>
<evidence type="ECO:0000313" key="2">
    <source>
        <dbReference type="EMBL" id="SMQ72124.1"/>
    </source>
</evidence>
<name>A0A1Y6FB40_9HYPH</name>
<dbReference type="SUPFAM" id="SSF52317">
    <property type="entry name" value="Class I glutamine amidotransferase-like"/>
    <property type="match status" value="1"/>
</dbReference>
<dbReference type="Gene3D" id="3.40.50.880">
    <property type="match status" value="1"/>
</dbReference>
<feature type="domain" description="ThuA-like" evidence="1">
    <location>
        <begin position="4"/>
        <end position="212"/>
    </location>
</feature>
<dbReference type="InterPro" id="IPR029062">
    <property type="entry name" value="Class_I_gatase-like"/>
</dbReference>
<dbReference type="Pfam" id="PF06283">
    <property type="entry name" value="ThuA"/>
    <property type="match status" value="1"/>
</dbReference>
<sequence length="216" mass="24081">MRSALIVYGGWEGHDPEECATIYRRWLHEDGFSVRTATETSAFADPSIADLSLIIPIFTMSKITKEEAENLTKAVENGVGLAGHHGGMSDAFREAVDYQFMVGGQWVAHPGNIIDYSVDITKPDDPIMAGLPTSFPYKSEQYYMHVDPSNEVLATTTFTGEHAAWIDGVVMPVVWKRRHGEGKVFHMTLGHAAKEFENTNMATIMRRGMNWAARDE</sequence>
<evidence type="ECO:0000313" key="3">
    <source>
        <dbReference type="Proteomes" id="UP000194474"/>
    </source>
</evidence>
<dbReference type="InterPro" id="IPR029010">
    <property type="entry name" value="ThuA-like"/>
</dbReference>
<proteinExistence type="predicted"/>
<protein>
    <recommendedName>
        <fullName evidence="1">ThuA-like domain-containing protein</fullName>
    </recommendedName>
</protein>
<dbReference type="PANTHER" id="PTHR40469">
    <property type="entry name" value="SECRETED GLYCOSYL HYDROLASE"/>
    <property type="match status" value="1"/>
</dbReference>
<dbReference type="EMBL" id="FXWK01000001">
    <property type="protein sequence ID" value="SMQ72124.1"/>
    <property type="molecule type" value="Genomic_DNA"/>
</dbReference>
<dbReference type="Proteomes" id="UP000194474">
    <property type="component" value="Unassembled WGS sequence"/>
</dbReference>
<dbReference type="OrthoDB" id="9785923at2"/>
<keyword evidence="3" id="KW-1185">Reference proteome</keyword>